<gene>
    <name evidence="1" type="ORF">PEPNEM18_00757</name>
</gene>
<evidence type="ECO:0000313" key="1">
    <source>
        <dbReference type="EMBL" id="CAC9928719.1"/>
    </source>
</evidence>
<evidence type="ECO:0000313" key="2">
    <source>
        <dbReference type="Proteomes" id="UP000586454"/>
    </source>
</evidence>
<dbReference type="AlphaFoldDB" id="A0A6V6Y1M0"/>
<organism evidence="1 2">
    <name type="scientific">Aedoeadaptatus nemausensis</name>
    <dbReference type="NCBI Taxonomy" id="2582829"/>
    <lineage>
        <taxon>Bacteria</taxon>
        <taxon>Bacillati</taxon>
        <taxon>Bacillota</taxon>
        <taxon>Tissierellia</taxon>
        <taxon>Tissierellales</taxon>
        <taxon>Peptoniphilaceae</taxon>
        <taxon>Aedoeadaptatus</taxon>
    </lineage>
</organism>
<sequence length="83" mass="9689">MDKRQIRKYKRMVETMRLAESRYTRSLVESMSSSCGDDTIASLEGSQRMLEEDIRKLRALLDGPFDVSEDEIIKTDEPMRPMD</sequence>
<accession>A0A6V6Y1M0</accession>
<protein>
    <submittedName>
        <fullName evidence="1">Uncharacterized protein</fullName>
    </submittedName>
</protein>
<name>A0A6V6Y1M0_9FIRM</name>
<comment type="caution">
    <text evidence="1">The sequence shown here is derived from an EMBL/GenBank/DDBJ whole genome shotgun (WGS) entry which is preliminary data.</text>
</comment>
<dbReference type="EMBL" id="CAIJCS010000016">
    <property type="protein sequence ID" value="CAC9928719.1"/>
    <property type="molecule type" value="Genomic_DNA"/>
</dbReference>
<dbReference type="RefSeq" id="WP_180499402.1">
    <property type="nucleotide sequence ID" value="NZ_CAIJCS010000016.1"/>
</dbReference>
<dbReference type="Proteomes" id="UP000586454">
    <property type="component" value="Unassembled WGS sequence"/>
</dbReference>
<keyword evidence="2" id="KW-1185">Reference proteome</keyword>
<proteinExistence type="predicted"/>
<reference evidence="1 2" key="1">
    <citation type="submission" date="2020-06" db="EMBL/GenBank/DDBJ databases">
        <authorList>
            <person name="Criscuolo A."/>
        </authorList>
    </citation>
    <scope>NUCLEOTIDE SEQUENCE [LARGE SCALE GENOMIC DNA]</scope>
    <source>
        <strain evidence="1">1804121828</strain>
    </source>
</reference>